<evidence type="ECO:0000313" key="1">
    <source>
        <dbReference type="EMBL" id="QHT18157.1"/>
    </source>
</evidence>
<sequence length="92" mass="10848">MDLTQLRKHERYLFCKQNNDGSIRHFRANFLGLYGIQQTNIMICHKCDEQRGVTNFHMDADNIVTAETLVNIFENHPCKLPDDVLHIINSFW</sequence>
<reference evidence="1" key="1">
    <citation type="journal article" date="2020" name="Nature">
        <title>Giant virus diversity and host interactions through global metagenomics.</title>
        <authorList>
            <person name="Schulz F."/>
            <person name="Roux S."/>
            <person name="Paez-Espino D."/>
            <person name="Jungbluth S."/>
            <person name="Walsh D.A."/>
            <person name="Denef V.J."/>
            <person name="McMahon K.D."/>
            <person name="Konstantinidis K.T."/>
            <person name="Eloe-Fadrosh E.A."/>
            <person name="Kyrpides N.C."/>
            <person name="Woyke T."/>
        </authorList>
    </citation>
    <scope>NUCLEOTIDE SEQUENCE</scope>
    <source>
        <strain evidence="1">GVMAG-M-3300023174-3</strain>
    </source>
</reference>
<proteinExistence type="predicted"/>
<name>A0A6C0DNH6_9ZZZZ</name>
<accession>A0A6C0DNH6</accession>
<dbReference type="AlphaFoldDB" id="A0A6C0DNH6"/>
<dbReference type="EMBL" id="MN739649">
    <property type="protein sequence ID" value="QHT18157.1"/>
    <property type="molecule type" value="Genomic_DNA"/>
</dbReference>
<protein>
    <submittedName>
        <fullName evidence="1">Uncharacterized protein</fullName>
    </submittedName>
</protein>
<organism evidence="1">
    <name type="scientific">viral metagenome</name>
    <dbReference type="NCBI Taxonomy" id="1070528"/>
    <lineage>
        <taxon>unclassified sequences</taxon>
        <taxon>metagenomes</taxon>
        <taxon>organismal metagenomes</taxon>
    </lineage>
</organism>